<organism evidence="2 3">
    <name type="scientific">Limosilactobacillus mucosae LM1</name>
    <dbReference type="NCBI Taxonomy" id="1130798"/>
    <lineage>
        <taxon>Bacteria</taxon>
        <taxon>Bacillati</taxon>
        <taxon>Bacillota</taxon>
        <taxon>Bacilli</taxon>
        <taxon>Lactobacillales</taxon>
        <taxon>Lactobacillaceae</taxon>
        <taxon>Limosilactobacillus</taxon>
    </lineage>
</organism>
<dbReference type="CDD" id="cd00063">
    <property type="entry name" value="FN3"/>
    <property type="match status" value="1"/>
</dbReference>
<feature type="domain" description="Fibronectin type-III" evidence="1">
    <location>
        <begin position="140"/>
        <end position="223"/>
    </location>
</feature>
<dbReference type="InterPro" id="IPR013783">
    <property type="entry name" value="Ig-like_fold"/>
</dbReference>
<evidence type="ECO:0000313" key="2">
    <source>
        <dbReference type="EMBL" id="AJT51544.1"/>
    </source>
</evidence>
<gene>
    <name evidence="2" type="ORF">LBLM1_10940</name>
</gene>
<reference evidence="2 3" key="1">
    <citation type="journal article" date="2012" name="J. Bacteriol.">
        <title>Genome sequence of Lactobacillus mucosae LM1, isolated from piglet feces.</title>
        <authorList>
            <person name="Lee J.H."/>
            <person name="Valeriano V.D."/>
            <person name="Shin Y.R."/>
            <person name="Chae J.P."/>
            <person name="Kim G.B."/>
            <person name="Ham J.S."/>
            <person name="Chun J."/>
            <person name="Kang D.K."/>
        </authorList>
    </citation>
    <scope>NUCLEOTIDE SEQUENCE [LARGE SCALE GENOMIC DNA]</scope>
    <source>
        <strain evidence="2 3">LM1</strain>
        <plasmid evidence="2">pLM1</plasmid>
    </source>
</reference>
<evidence type="ECO:0000313" key="3">
    <source>
        <dbReference type="Proteomes" id="UP000003645"/>
    </source>
</evidence>
<name>A0A0D4CN88_LIMMU</name>
<dbReference type="OrthoDB" id="2328080at2"/>
<dbReference type="InterPro" id="IPR003961">
    <property type="entry name" value="FN3_dom"/>
</dbReference>
<keyword evidence="2" id="KW-0614">Plasmid</keyword>
<dbReference type="Gene3D" id="2.60.40.10">
    <property type="entry name" value="Immunoglobulins"/>
    <property type="match status" value="1"/>
</dbReference>
<dbReference type="AlphaFoldDB" id="A0A0D4CN88"/>
<keyword evidence="3" id="KW-1185">Reference proteome</keyword>
<proteinExistence type="predicted"/>
<evidence type="ECO:0000259" key="1">
    <source>
        <dbReference type="PROSITE" id="PS50853"/>
    </source>
</evidence>
<sequence>MSYGMKDAANVTIVKRGTHEPVLFADYANTTSVEWKADRVYAKKKGANAIAWDANRTGELTIETELFDLKLMALIAGDDDLHKGQNDIFKREAFTLTSDRLIKLSNAPISGSISVFKLGDDGLTHEMTIPQLVDGSAASVPTMVTDVAVTPKDKTTAITWSASTGATSYVVLRDGVKVGEPVGTTYTDADLTPNKQYKYTVVAVNNNGSAPKSAEVVVTTTADGAPAGEAVHATEQAKTEAQKNAAVVSANGLNFKVTENGGIQLSGAAVVGARYAVYYMTKMDGVSSYTINAQKFADNFEIYADCFIRDKEKGQDHLAQMHYMNAKPEGSFTFSQNSKEPTSLSIKFDLLPDENNDMATYKYIED</sequence>
<dbReference type="InterPro" id="IPR036116">
    <property type="entry name" value="FN3_sf"/>
</dbReference>
<dbReference type="EMBL" id="CP011014">
    <property type="protein sequence ID" value="AJT51544.1"/>
    <property type="molecule type" value="Genomic_DNA"/>
</dbReference>
<dbReference type="SMART" id="SM00060">
    <property type="entry name" value="FN3"/>
    <property type="match status" value="1"/>
</dbReference>
<dbReference type="Proteomes" id="UP000003645">
    <property type="component" value="Plasmid pLM1"/>
</dbReference>
<dbReference type="HOGENOM" id="CLU_756035_0_0_9"/>
<accession>A0A0D4CN88</accession>
<protein>
    <submittedName>
        <fullName evidence="2">Cellulose-binding protein</fullName>
    </submittedName>
</protein>
<dbReference type="SUPFAM" id="SSF49265">
    <property type="entry name" value="Fibronectin type III"/>
    <property type="match status" value="1"/>
</dbReference>
<dbReference type="KEGG" id="lmu:LBLM1_10940"/>
<geneLocation type="plasmid" evidence="2 3">
    <name>pLM1</name>
</geneLocation>
<dbReference type="PROSITE" id="PS50853">
    <property type="entry name" value="FN3"/>
    <property type="match status" value="1"/>
</dbReference>
<dbReference type="RefSeq" id="WP_039946343.1">
    <property type="nucleotide sequence ID" value="NZ_CP011014.1"/>
</dbReference>